<name>A0A3E4YF40_9FIRM</name>
<organism evidence="1 2">
    <name type="scientific">Agathobacter rectalis</name>
    <dbReference type="NCBI Taxonomy" id="39491"/>
    <lineage>
        <taxon>Bacteria</taxon>
        <taxon>Bacillati</taxon>
        <taxon>Bacillota</taxon>
        <taxon>Clostridia</taxon>
        <taxon>Lachnospirales</taxon>
        <taxon>Lachnospiraceae</taxon>
        <taxon>Agathobacter</taxon>
    </lineage>
</organism>
<dbReference type="Gene3D" id="1.10.1220.10">
    <property type="entry name" value="Met repressor-like"/>
    <property type="match status" value="1"/>
</dbReference>
<evidence type="ECO:0000313" key="1">
    <source>
        <dbReference type="EMBL" id="RGM73339.1"/>
    </source>
</evidence>
<dbReference type="SUPFAM" id="SSF47598">
    <property type="entry name" value="Ribbon-helix-helix"/>
    <property type="match status" value="1"/>
</dbReference>
<comment type="caution">
    <text evidence="1">The sequence shown here is derived from an EMBL/GenBank/DDBJ whole genome shotgun (WGS) entry which is preliminary data.</text>
</comment>
<dbReference type="GO" id="GO:0006355">
    <property type="term" value="P:regulation of DNA-templated transcription"/>
    <property type="evidence" value="ECO:0007669"/>
    <property type="project" value="InterPro"/>
</dbReference>
<dbReference type="Proteomes" id="UP000260758">
    <property type="component" value="Unassembled WGS sequence"/>
</dbReference>
<dbReference type="EMBL" id="QSTP01000002">
    <property type="protein sequence ID" value="RGM73339.1"/>
    <property type="molecule type" value="Genomic_DNA"/>
</dbReference>
<accession>A0A3E4YF40</accession>
<dbReference type="RefSeq" id="WP_117718443.1">
    <property type="nucleotide sequence ID" value="NZ_QSTP01000002.1"/>
</dbReference>
<sequence length="66" mass="7575">MPKTKKEFDQVKYQNQFINEKYDRINLTVPKGDKAVIKERAAAAGESVNEYINQAIKQRMENASNA</sequence>
<evidence type="ECO:0000313" key="2">
    <source>
        <dbReference type="Proteomes" id="UP000260758"/>
    </source>
</evidence>
<dbReference type="InterPro" id="IPR010985">
    <property type="entry name" value="Ribbon_hlx_hlx"/>
</dbReference>
<dbReference type="InterPro" id="IPR013321">
    <property type="entry name" value="Arc_rbn_hlx_hlx"/>
</dbReference>
<proteinExistence type="predicted"/>
<evidence type="ECO:0008006" key="3">
    <source>
        <dbReference type="Google" id="ProtNLM"/>
    </source>
</evidence>
<gene>
    <name evidence="1" type="ORF">DXB99_04280</name>
</gene>
<reference evidence="1 2" key="1">
    <citation type="submission" date="2018-08" db="EMBL/GenBank/DDBJ databases">
        <title>A genome reference for cultivated species of the human gut microbiota.</title>
        <authorList>
            <person name="Zou Y."/>
            <person name="Xue W."/>
            <person name="Luo G."/>
        </authorList>
    </citation>
    <scope>NUCLEOTIDE SEQUENCE [LARGE SCALE GENOMIC DNA]</scope>
    <source>
        <strain evidence="1 2">OM07-13</strain>
    </source>
</reference>
<dbReference type="AlphaFoldDB" id="A0A3E4YF40"/>
<protein>
    <recommendedName>
        <fullName evidence="3">Arc family DNA-binding protein</fullName>
    </recommendedName>
</protein>